<evidence type="ECO:0000313" key="2">
    <source>
        <dbReference type="EMBL" id="NKE69642.1"/>
    </source>
</evidence>
<dbReference type="InterPro" id="IPR050923">
    <property type="entry name" value="Cell_Proc_Reg/RNA_Proc"/>
</dbReference>
<gene>
    <name evidence="2" type="ORF">MNODULE_02630</name>
</gene>
<dbReference type="Gene3D" id="2.60.200.20">
    <property type="match status" value="1"/>
</dbReference>
<evidence type="ECO:0000259" key="1">
    <source>
        <dbReference type="PROSITE" id="PS50006"/>
    </source>
</evidence>
<dbReference type="SUPFAM" id="SSF49879">
    <property type="entry name" value="SMAD/FHA domain"/>
    <property type="match status" value="1"/>
</dbReference>
<organism evidence="2 3">
    <name type="scientific">Candidatus Manganitrophus noduliformans</name>
    <dbReference type="NCBI Taxonomy" id="2606439"/>
    <lineage>
        <taxon>Bacteria</taxon>
        <taxon>Pseudomonadati</taxon>
        <taxon>Nitrospirota</taxon>
        <taxon>Nitrospiria</taxon>
        <taxon>Candidatus Troglogloeales</taxon>
        <taxon>Candidatus Manganitrophaceae</taxon>
        <taxon>Candidatus Manganitrophus</taxon>
    </lineage>
</organism>
<dbReference type="RefSeq" id="WP_168057935.1">
    <property type="nucleotide sequence ID" value="NZ_VTOW01000001.1"/>
</dbReference>
<accession>A0A7X6DLV8</accession>
<name>A0A7X6DLV8_9BACT</name>
<evidence type="ECO:0000313" key="3">
    <source>
        <dbReference type="Proteomes" id="UP000534783"/>
    </source>
</evidence>
<dbReference type="PROSITE" id="PS50006">
    <property type="entry name" value="FHA_DOMAIN"/>
    <property type="match status" value="1"/>
</dbReference>
<protein>
    <submittedName>
        <fullName evidence="2">FHA domain-containing protein</fullName>
    </submittedName>
</protein>
<dbReference type="PANTHER" id="PTHR23308">
    <property type="entry name" value="NUCLEAR INHIBITOR OF PROTEIN PHOSPHATASE-1"/>
    <property type="match status" value="1"/>
</dbReference>
<proteinExistence type="predicted"/>
<dbReference type="CDD" id="cd00060">
    <property type="entry name" value="FHA"/>
    <property type="match status" value="1"/>
</dbReference>
<dbReference type="EMBL" id="VTOW01000001">
    <property type="protein sequence ID" value="NKE69642.1"/>
    <property type="molecule type" value="Genomic_DNA"/>
</dbReference>
<dbReference type="InterPro" id="IPR000253">
    <property type="entry name" value="FHA_dom"/>
</dbReference>
<comment type="caution">
    <text evidence="2">The sequence shown here is derived from an EMBL/GenBank/DDBJ whole genome shotgun (WGS) entry which is preliminary data.</text>
</comment>
<dbReference type="SMART" id="SM00240">
    <property type="entry name" value="FHA"/>
    <property type="match status" value="1"/>
</dbReference>
<dbReference type="Proteomes" id="UP000534783">
    <property type="component" value="Unassembled WGS sequence"/>
</dbReference>
<feature type="domain" description="FHA" evidence="1">
    <location>
        <begin position="43"/>
        <end position="92"/>
    </location>
</feature>
<dbReference type="Pfam" id="PF00498">
    <property type="entry name" value="FHA"/>
    <property type="match status" value="1"/>
</dbReference>
<reference evidence="2 3" key="1">
    <citation type="journal article" date="2020" name="Nature">
        <title>Bacterial chemolithoautotrophy via manganese oxidation.</title>
        <authorList>
            <person name="Yu H."/>
            <person name="Leadbetter J.R."/>
        </authorList>
    </citation>
    <scope>NUCLEOTIDE SEQUENCE [LARGE SCALE GENOMIC DNA]</scope>
    <source>
        <strain evidence="2 3">Mn-1</strain>
    </source>
</reference>
<sequence length="125" mass="13942">MDNEDTIHPESSPVTDPRKCLPCLVVISGKTLGKKYMLDQKQILVGRGDQVQISIDEKTVSRNHAEFYRKNNQTMVKDLHSKNGIYVNDIKVIGSALKDGDLIRIGTTVFKFVGGGNLEGQYYQA</sequence>
<dbReference type="AlphaFoldDB" id="A0A7X6DLV8"/>
<keyword evidence="3" id="KW-1185">Reference proteome</keyword>
<dbReference type="InterPro" id="IPR008984">
    <property type="entry name" value="SMAD_FHA_dom_sf"/>
</dbReference>